<reference evidence="1 2" key="1">
    <citation type="submission" date="2016-02" db="EMBL/GenBank/DDBJ databases">
        <title>Genome analysis of coral dinoflagellate symbionts highlights evolutionary adaptations to a symbiotic lifestyle.</title>
        <authorList>
            <person name="Aranda M."/>
            <person name="Li Y."/>
            <person name="Liew Y.J."/>
            <person name="Baumgarten S."/>
            <person name="Simakov O."/>
            <person name="Wilson M."/>
            <person name="Piel J."/>
            <person name="Ashoor H."/>
            <person name="Bougouffa S."/>
            <person name="Bajic V.B."/>
            <person name="Ryu T."/>
            <person name="Ravasi T."/>
            <person name="Bayer T."/>
            <person name="Micklem G."/>
            <person name="Kim H."/>
            <person name="Bhak J."/>
            <person name="Lajeunesse T.C."/>
            <person name="Voolstra C.R."/>
        </authorList>
    </citation>
    <scope>NUCLEOTIDE SEQUENCE [LARGE SCALE GENOMIC DNA]</scope>
    <source>
        <strain evidence="1 2">CCMP2467</strain>
    </source>
</reference>
<dbReference type="Proteomes" id="UP000186817">
    <property type="component" value="Unassembled WGS sequence"/>
</dbReference>
<sequence>MLLTCDAKSTAQTDALLATKAAESWVLATPTAKDDQLVGYSTTAEMTQAIADALVPYETEVQRDAAIAAALLHVGADGQRYCCGGGHHRSVGTGKVSCLSSLRRLLALGIMERGQPKHFWPANAQEAFWPSTHLQTAP</sequence>
<proteinExistence type="predicted"/>
<dbReference type="AlphaFoldDB" id="A0A1Q9DDJ0"/>
<evidence type="ECO:0000313" key="1">
    <source>
        <dbReference type="EMBL" id="OLP93217.1"/>
    </source>
</evidence>
<gene>
    <name evidence="1" type="ORF">AK812_SmicGene24902</name>
</gene>
<evidence type="ECO:0000313" key="2">
    <source>
        <dbReference type="Proteomes" id="UP000186817"/>
    </source>
</evidence>
<dbReference type="OrthoDB" id="421369at2759"/>
<comment type="caution">
    <text evidence="1">The sequence shown here is derived from an EMBL/GenBank/DDBJ whole genome shotgun (WGS) entry which is preliminary data.</text>
</comment>
<protein>
    <submittedName>
        <fullName evidence="1">Uncharacterized protein</fullName>
    </submittedName>
</protein>
<keyword evidence="2" id="KW-1185">Reference proteome</keyword>
<organism evidence="1 2">
    <name type="scientific">Symbiodinium microadriaticum</name>
    <name type="common">Dinoflagellate</name>
    <name type="synonym">Zooxanthella microadriatica</name>
    <dbReference type="NCBI Taxonomy" id="2951"/>
    <lineage>
        <taxon>Eukaryota</taxon>
        <taxon>Sar</taxon>
        <taxon>Alveolata</taxon>
        <taxon>Dinophyceae</taxon>
        <taxon>Suessiales</taxon>
        <taxon>Symbiodiniaceae</taxon>
        <taxon>Symbiodinium</taxon>
    </lineage>
</organism>
<dbReference type="EMBL" id="LSRX01000590">
    <property type="protein sequence ID" value="OLP93217.1"/>
    <property type="molecule type" value="Genomic_DNA"/>
</dbReference>
<accession>A0A1Q9DDJ0</accession>
<name>A0A1Q9DDJ0_SYMMI</name>